<dbReference type="Pfam" id="PF05930">
    <property type="entry name" value="Phage_AlpA"/>
    <property type="match status" value="1"/>
</dbReference>
<evidence type="ECO:0000313" key="4">
    <source>
        <dbReference type="Proteomes" id="UP000494222"/>
    </source>
</evidence>
<evidence type="ECO:0000313" key="2">
    <source>
        <dbReference type="EMBL" id="VWB38292.1"/>
    </source>
</evidence>
<dbReference type="OrthoDB" id="9182156at2"/>
<dbReference type="PANTHER" id="PTHR36154">
    <property type="entry name" value="DNA-BINDING TRANSCRIPTIONAL ACTIVATOR ALPA"/>
    <property type="match status" value="1"/>
</dbReference>
<dbReference type="AlphaFoldDB" id="A0A6H9T1I7"/>
<reference evidence="1 3" key="1">
    <citation type="submission" date="2019-09" db="EMBL/GenBank/DDBJ databases">
        <title>Draft genome sequences of 48 bacterial type strains from the CCUG.</title>
        <authorList>
            <person name="Tunovic T."/>
            <person name="Pineiro-Iglesias B."/>
            <person name="Unosson C."/>
            <person name="Inganas E."/>
            <person name="Ohlen M."/>
            <person name="Cardew S."/>
            <person name="Jensie-Markopoulos S."/>
            <person name="Salva-Serra F."/>
            <person name="Jaen-Luchoro D."/>
            <person name="Karlsson R."/>
            <person name="Svensson-Stadler L."/>
            <person name="Chun J."/>
            <person name="Moore E."/>
        </authorList>
    </citation>
    <scope>NUCLEOTIDE SEQUENCE [LARGE SCALE GENOMIC DNA]</scope>
    <source>
        <strain evidence="1 3">CCUG 54555</strain>
    </source>
</reference>
<dbReference type="EMBL" id="VZOJ01000020">
    <property type="protein sequence ID" value="KAB0642804.1"/>
    <property type="molecule type" value="Genomic_DNA"/>
</dbReference>
<dbReference type="InterPro" id="IPR052931">
    <property type="entry name" value="Prophage_regulatory_activator"/>
</dbReference>
<dbReference type="PANTHER" id="PTHR36154:SF1">
    <property type="entry name" value="DNA-BINDING TRANSCRIPTIONAL ACTIVATOR ALPA"/>
    <property type="match status" value="1"/>
</dbReference>
<protein>
    <submittedName>
        <fullName evidence="1">AlpA family phage regulatory protein</fullName>
    </submittedName>
    <submittedName>
        <fullName evidence="2">Phage transcriptional regulator AlpA</fullName>
    </submittedName>
</protein>
<name>A0A6H9T1I7_9BURK</name>
<organism evidence="1 3">
    <name type="scientific">Burkholderia latens</name>
    <dbReference type="NCBI Taxonomy" id="488446"/>
    <lineage>
        <taxon>Bacteria</taxon>
        <taxon>Pseudomonadati</taxon>
        <taxon>Pseudomonadota</taxon>
        <taxon>Betaproteobacteria</taxon>
        <taxon>Burkholderiales</taxon>
        <taxon>Burkholderiaceae</taxon>
        <taxon>Burkholderia</taxon>
        <taxon>Burkholderia cepacia complex</taxon>
    </lineage>
</organism>
<dbReference type="EMBL" id="CABVPL010000008">
    <property type="protein sequence ID" value="VWB38292.1"/>
    <property type="molecule type" value="Genomic_DNA"/>
</dbReference>
<proteinExistence type="predicted"/>
<dbReference type="RefSeq" id="WP_109342969.1">
    <property type="nucleotide sequence ID" value="NZ_CABVPL010000008.1"/>
</dbReference>
<sequence>MEIQNPHPSLTANRVVRLRPLTERIGLSKSEIYRQIQAGTFPRPIPLGVRAVGWLERDIEAWLAARANRSQTQ</sequence>
<dbReference type="Proteomes" id="UP000494222">
    <property type="component" value="Unassembled WGS sequence"/>
</dbReference>
<accession>A0A6H9T1I7</accession>
<keyword evidence="3" id="KW-1185">Reference proteome</keyword>
<dbReference type="Gene3D" id="1.10.238.160">
    <property type="match status" value="1"/>
</dbReference>
<evidence type="ECO:0000313" key="1">
    <source>
        <dbReference type="EMBL" id="KAB0642804.1"/>
    </source>
</evidence>
<evidence type="ECO:0000313" key="3">
    <source>
        <dbReference type="Proteomes" id="UP000430232"/>
    </source>
</evidence>
<dbReference type="GeneID" id="99788946"/>
<dbReference type="Proteomes" id="UP000430232">
    <property type="component" value="Unassembled WGS sequence"/>
</dbReference>
<gene>
    <name evidence="2" type="ORF">BLA24064_01682</name>
    <name evidence="1" type="ORF">F7R21_10235</name>
</gene>
<reference evidence="2 4" key="2">
    <citation type="submission" date="2019-09" db="EMBL/GenBank/DDBJ databases">
        <authorList>
            <person name="Depoorter E."/>
        </authorList>
    </citation>
    <scope>NUCLEOTIDE SEQUENCE [LARGE SCALE GENOMIC DNA]</scope>
    <source>
        <strain evidence="2">LMG 24064</strain>
    </source>
</reference>
<dbReference type="InterPro" id="IPR010260">
    <property type="entry name" value="AlpA"/>
</dbReference>